<dbReference type="Proteomes" id="UP000032141">
    <property type="component" value="Chromosome C3"/>
</dbReference>
<protein>
    <recommendedName>
        <fullName evidence="4">WRC domain-containing protein</fullName>
    </recommendedName>
</protein>
<dbReference type="AlphaFoldDB" id="A0A0D3B6B7"/>
<feature type="domain" description="WRC" evidence="4">
    <location>
        <begin position="209"/>
        <end position="253"/>
    </location>
</feature>
<comment type="caution">
    <text evidence="2">Lacks conserved residue(s) required for the propagation of feature annotation.</text>
</comment>
<accession>A0A0D3B6B7</accession>
<dbReference type="PANTHER" id="PTHR34122:SF1">
    <property type="entry name" value="EXPRESSED PROTEIN"/>
    <property type="match status" value="1"/>
</dbReference>
<proteinExistence type="predicted"/>
<evidence type="ECO:0000256" key="3">
    <source>
        <dbReference type="SAM" id="MobiDB-lite"/>
    </source>
</evidence>
<evidence type="ECO:0000256" key="1">
    <source>
        <dbReference type="ARBA" id="ARBA00023242"/>
    </source>
</evidence>
<evidence type="ECO:0000313" key="6">
    <source>
        <dbReference type="Proteomes" id="UP000032141"/>
    </source>
</evidence>
<dbReference type="HOGENOM" id="CLU_1074979_0_0_1"/>
<dbReference type="Gramene" id="Bo3g035920.1">
    <property type="protein sequence ID" value="Bo3g035920.1"/>
    <property type="gene ID" value="Bo3g035920"/>
</dbReference>
<evidence type="ECO:0000256" key="2">
    <source>
        <dbReference type="PROSITE-ProRule" id="PRU01002"/>
    </source>
</evidence>
<dbReference type="Pfam" id="PF08879">
    <property type="entry name" value="WRC"/>
    <property type="match status" value="1"/>
</dbReference>
<evidence type="ECO:0000313" key="5">
    <source>
        <dbReference type="EnsemblPlants" id="Bo3g035920.1"/>
    </source>
</evidence>
<dbReference type="EnsemblPlants" id="Bo3g035920.1">
    <property type="protein sequence ID" value="Bo3g035920.1"/>
    <property type="gene ID" value="Bo3g035920"/>
</dbReference>
<name>A0A0D3B6B7_BRAOL</name>
<dbReference type="PANTHER" id="PTHR34122">
    <property type="entry name" value="EXPRESSED PROTEIN-RELATED"/>
    <property type="match status" value="1"/>
</dbReference>
<dbReference type="STRING" id="109376.A0A0D3B6B7"/>
<dbReference type="PROSITE" id="PS51667">
    <property type="entry name" value="WRC"/>
    <property type="match status" value="1"/>
</dbReference>
<reference evidence="5" key="2">
    <citation type="submission" date="2015-03" db="UniProtKB">
        <authorList>
            <consortium name="EnsemblPlants"/>
        </authorList>
    </citation>
    <scope>IDENTIFICATION</scope>
</reference>
<dbReference type="OMA" id="GVGSWCE"/>
<dbReference type="eggNOG" id="ENOG502SVQS">
    <property type="taxonomic scope" value="Eukaryota"/>
</dbReference>
<evidence type="ECO:0000259" key="4">
    <source>
        <dbReference type="PROSITE" id="PS51667"/>
    </source>
</evidence>
<keyword evidence="6" id="KW-1185">Reference proteome</keyword>
<keyword evidence="1" id="KW-0539">Nucleus</keyword>
<reference evidence="5 6" key="1">
    <citation type="journal article" date="2014" name="Genome Biol.">
        <title>Transcriptome and methylome profiling reveals relics of genome dominance in the mesopolyploid Brassica oleracea.</title>
        <authorList>
            <person name="Parkin I.A."/>
            <person name="Koh C."/>
            <person name="Tang H."/>
            <person name="Robinson S.J."/>
            <person name="Kagale S."/>
            <person name="Clarke W.E."/>
            <person name="Town C.D."/>
            <person name="Nixon J."/>
            <person name="Krishnakumar V."/>
            <person name="Bidwell S.L."/>
            <person name="Denoeud F."/>
            <person name="Belcram H."/>
            <person name="Links M.G."/>
            <person name="Just J."/>
            <person name="Clarke C."/>
            <person name="Bender T."/>
            <person name="Huebert T."/>
            <person name="Mason A.S."/>
            <person name="Pires J.C."/>
            <person name="Barker G."/>
            <person name="Moore J."/>
            <person name="Walley P.G."/>
            <person name="Manoli S."/>
            <person name="Batley J."/>
            <person name="Edwards D."/>
            <person name="Nelson M.N."/>
            <person name="Wang X."/>
            <person name="Paterson A.H."/>
            <person name="King G."/>
            <person name="Bancroft I."/>
            <person name="Chalhoub B."/>
            <person name="Sharpe A.G."/>
        </authorList>
    </citation>
    <scope>NUCLEOTIDE SEQUENCE</scope>
    <source>
        <strain evidence="5 6">cv. TO1000</strain>
    </source>
</reference>
<dbReference type="InterPro" id="IPR014977">
    <property type="entry name" value="WRC_dom"/>
</dbReference>
<organism evidence="5 6">
    <name type="scientific">Brassica oleracea var. oleracea</name>
    <dbReference type="NCBI Taxonomy" id="109376"/>
    <lineage>
        <taxon>Eukaryota</taxon>
        <taxon>Viridiplantae</taxon>
        <taxon>Streptophyta</taxon>
        <taxon>Embryophyta</taxon>
        <taxon>Tracheophyta</taxon>
        <taxon>Spermatophyta</taxon>
        <taxon>Magnoliopsida</taxon>
        <taxon>eudicotyledons</taxon>
        <taxon>Gunneridae</taxon>
        <taxon>Pentapetalae</taxon>
        <taxon>rosids</taxon>
        <taxon>malvids</taxon>
        <taxon>Brassicales</taxon>
        <taxon>Brassicaceae</taxon>
        <taxon>Brassiceae</taxon>
        <taxon>Brassica</taxon>
    </lineage>
</organism>
<feature type="region of interest" description="Disordered" evidence="3">
    <location>
        <begin position="125"/>
        <end position="163"/>
    </location>
</feature>
<sequence>ITENTTAPQKPSPFFFPSPCKKKERITLCSFFLSKFFFGANKNSRIFLYTMRIRKRQVPLPLSSLLPVPLSDLYFNRSPTATTAPYFCGQDRDGVLASLLQLPPPPSPVTDRLIKRDVIRKNEKKALKDEDDDDDDDVDVKSSTDASGSKNVNPLGESDSSTKVVEKNVVTLRKRRSFISFEEQGDDEEEEEANLCKKGKKRAKKSGALEEGSRCSRVNGRGWRCCQQTLYGYSLCEHHLGKGRVRSMNKSASRRGGEKKEVVMEVKKKKRVKLGIVKARSISSLLGQTSTSSGNADVVVSTESEISAPADQFAASDK</sequence>
<feature type="compositionally biased region" description="Polar residues" evidence="3">
    <location>
        <begin position="141"/>
        <end position="163"/>
    </location>
</feature>
<feature type="compositionally biased region" description="Acidic residues" evidence="3">
    <location>
        <begin position="129"/>
        <end position="138"/>
    </location>
</feature>